<gene>
    <name evidence="10" type="ORF">VTJ49DRAFT_3616</name>
</gene>
<name>A0ABR3V741_HUMIN</name>
<sequence length="221" mass="24721">MTLEKIQLEHVPSNIHIYATLFRDVSNADFLHSQLLARNPDFEYAFVDASSVISRFHLLSAVYAAVNALVTGTLRTPNVHSEIVVSLNTNNNIADAYRRWGITPGKTKDLIVVKVVVAPEVSSTETTSSPTKDKPTTQEQQQQQQQPEDEQQSIWTHLTTHVKGTPSELSDANLAPLTDWPKVRKYYRLNAVPALAGCKDDEEKRRQEERLAVMGMALKGL</sequence>
<keyword evidence="6 8" id="KW-0539">Nucleus</keyword>
<dbReference type="PANTHER" id="PTHR15840:SF10">
    <property type="entry name" value="EKC_KEOPS COMPLEX SUBUNIT TPRKB"/>
    <property type="match status" value="1"/>
</dbReference>
<evidence type="ECO:0000256" key="3">
    <source>
        <dbReference type="ARBA" id="ARBA00015316"/>
    </source>
</evidence>
<evidence type="ECO:0000313" key="10">
    <source>
        <dbReference type="EMBL" id="KAL1837598.1"/>
    </source>
</evidence>
<dbReference type="Gene3D" id="3.30.2380.10">
    <property type="entry name" value="CGI121/TPRKB"/>
    <property type="match status" value="1"/>
</dbReference>
<dbReference type="InterPro" id="IPR036504">
    <property type="entry name" value="CGI121/TPRKB_sf"/>
</dbReference>
<reference evidence="10 11" key="1">
    <citation type="journal article" date="2024" name="Commun. Biol.">
        <title>Comparative genomic analysis of thermophilic fungi reveals convergent evolutionary adaptations and gene losses.</title>
        <authorList>
            <person name="Steindorff A.S."/>
            <person name="Aguilar-Pontes M.V."/>
            <person name="Robinson A.J."/>
            <person name="Andreopoulos B."/>
            <person name="LaButti K."/>
            <person name="Kuo A."/>
            <person name="Mondo S."/>
            <person name="Riley R."/>
            <person name="Otillar R."/>
            <person name="Haridas S."/>
            <person name="Lipzen A."/>
            <person name="Grimwood J."/>
            <person name="Schmutz J."/>
            <person name="Clum A."/>
            <person name="Reid I.D."/>
            <person name="Moisan M.C."/>
            <person name="Butler G."/>
            <person name="Nguyen T.T.M."/>
            <person name="Dewar K."/>
            <person name="Conant G."/>
            <person name="Drula E."/>
            <person name="Henrissat B."/>
            <person name="Hansel C."/>
            <person name="Singer S."/>
            <person name="Hutchinson M.I."/>
            <person name="de Vries R.P."/>
            <person name="Natvig D.O."/>
            <person name="Powell A.J."/>
            <person name="Tsang A."/>
            <person name="Grigoriev I.V."/>
        </authorList>
    </citation>
    <scope>NUCLEOTIDE SEQUENCE [LARGE SCALE GENOMIC DNA]</scope>
    <source>
        <strain evidence="10 11">CBS 620.91</strain>
    </source>
</reference>
<dbReference type="EMBL" id="JAZGSY010000279">
    <property type="protein sequence ID" value="KAL1837598.1"/>
    <property type="molecule type" value="Genomic_DNA"/>
</dbReference>
<feature type="region of interest" description="Disordered" evidence="9">
    <location>
        <begin position="122"/>
        <end position="151"/>
    </location>
</feature>
<comment type="caution">
    <text evidence="10">The sequence shown here is derived from an EMBL/GenBank/DDBJ whole genome shotgun (WGS) entry which is preliminary data.</text>
</comment>
<evidence type="ECO:0000256" key="1">
    <source>
        <dbReference type="ARBA" id="ARBA00004123"/>
    </source>
</evidence>
<evidence type="ECO:0000313" key="11">
    <source>
        <dbReference type="Proteomes" id="UP001583172"/>
    </source>
</evidence>
<feature type="compositionally biased region" description="Low complexity" evidence="9">
    <location>
        <begin position="137"/>
        <end position="146"/>
    </location>
</feature>
<evidence type="ECO:0000256" key="2">
    <source>
        <dbReference type="ARBA" id="ARBA00005546"/>
    </source>
</evidence>
<dbReference type="Proteomes" id="UP001583172">
    <property type="component" value="Unassembled WGS sequence"/>
</dbReference>
<comment type="similarity">
    <text evidence="2 8">Belongs to the CGI121/TPRKB family.</text>
</comment>
<comment type="function">
    <text evidence="7">Component of the EKC/KEOPS complex that is required for the formation of a threonylcarbamoyl group on adenosine at position 37 (t(6)A37) in tRNAs that read codons beginning with adenine. The complex is probably involved in the transfer of the threonylcarbamoyl moiety of threonylcarbamoyl-AMP (TC-AMP) to the N6 group of A37. CGI121 acts as an allosteric effector that regulates the t(6)A activity of the complex. The EKC/KEOPS complex also promotes both telomere uncapping and telomere elongation. The complex is required for efficient recruitment of transcriptional coactivators. CGI121 is not required for tRNA modification.</text>
</comment>
<dbReference type="SUPFAM" id="SSF143870">
    <property type="entry name" value="PF0523-like"/>
    <property type="match status" value="1"/>
</dbReference>
<evidence type="ECO:0000256" key="7">
    <source>
        <dbReference type="ARBA" id="ARBA00025043"/>
    </source>
</evidence>
<proteinExistence type="inferred from homology"/>
<evidence type="ECO:0000256" key="9">
    <source>
        <dbReference type="SAM" id="MobiDB-lite"/>
    </source>
</evidence>
<comment type="subcellular location">
    <subcellularLocation>
        <location evidence="1">Nucleus</location>
    </subcellularLocation>
</comment>
<dbReference type="InterPro" id="IPR013926">
    <property type="entry name" value="CGI121/TPRKB"/>
</dbReference>
<evidence type="ECO:0000256" key="4">
    <source>
        <dbReference type="ARBA" id="ARBA00016009"/>
    </source>
</evidence>
<evidence type="ECO:0000256" key="5">
    <source>
        <dbReference type="ARBA" id="ARBA00022694"/>
    </source>
</evidence>
<keyword evidence="11" id="KW-1185">Reference proteome</keyword>
<protein>
    <recommendedName>
        <fullName evidence="4">EKC/KEOPS complex subunit CGI121</fullName>
    </recommendedName>
    <alternativeName>
        <fullName evidence="3">EKC/KEOPS complex subunit cgi121</fullName>
    </alternativeName>
</protein>
<accession>A0ABR3V741</accession>
<organism evidence="10 11">
    <name type="scientific">Humicola insolens</name>
    <name type="common">Soft-rot fungus</name>
    <dbReference type="NCBI Taxonomy" id="85995"/>
    <lineage>
        <taxon>Eukaryota</taxon>
        <taxon>Fungi</taxon>
        <taxon>Dikarya</taxon>
        <taxon>Ascomycota</taxon>
        <taxon>Pezizomycotina</taxon>
        <taxon>Sordariomycetes</taxon>
        <taxon>Sordariomycetidae</taxon>
        <taxon>Sordariales</taxon>
        <taxon>Chaetomiaceae</taxon>
        <taxon>Mycothermus</taxon>
    </lineage>
</organism>
<keyword evidence="5" id="KW-0819">tRNA processing</keyword>
<evidence type="ECO:0000256" key="6">
    <source>
        <dbReference type="ARBA" id="ARBA00023242"/>
    </source>
</evidence>
<dbReference type="Pfam" id="PF08617">
    <property type="entry name" value="CGI-121"/>
    <property type="match status" value="1"/>
</dbReference>
<dbReference type="PANTHER" id="PTHR15840">
    <property type="entry name" value="CGI-121 FAMILY MEMBER"/>
    <property type="match status" value="1"/>
</dbReference>
<evidence type="ECO:0000256" key="8">
    <source>
        <dbReference type="RuleBase" id="RU004398"/>
    </source>
</evidence>